<dbReference type="EMBL" id="LATX01002303">
    <property type="protein sequence ID" value="KTB31598.1"/>
    <property type="molecule type" value="Genomic_DNA"/>
</dbReference>
<feature type="chain" id="PRO_5006901477" description="Glycoside hydrolase family 76 protein" evidence="1">
    <location>
        <begin position="22"/>
        <end position="381"/>
    </location>
</feature>
<keyword evidence="1" id="KW-0732">Signal</keyword>
<dbReference type="InterPro" id="IPR053169">
    <property type="entry name" value="MUG_Protein"/>
</dbReference>
<sequence length="381" mass="41268">MIRPSFIYTTLLVAFASTVLALHPPADKRAQCAATLNIALSVAHRLQDHYYNSGTGQLNGGSLWTDANTLEDLHNLMLATGTDDFRSIADNSYLGRAANNANTNWNSFLGGSNDDAGWIVLALWKMADYKAARGLSNSAFLNSADKIYNIIAGQWDDHCGGGVWWSTAHTYKNAITNELFLLLSAQGYLRGHGQTYLDNAKKTWNWLKNSGMRNSDNLWNDGLTDNCANNGQTTWTYNQGVIASGLANLAVATRDTSLLAEAEKTLDATISHLTTNNILQESCDNVASGGAVCNQDQQIFKGLWTKHLQFYLDAANDPARNAKYSSFLGSQTSAVFHFGTNAQNDIGSVWYAPDQGGSIFTPKTSASGLEAHVAAAKYGPC</sequence>
<reference evidence="2 3" key="1">
    <citation type="submission" date="2015-12" db="EMBL/GenBank/DDBJ databases">
        <title>Draft genome sequence of Moniliophthora roreri, the causal agent of frosty pod rot of cacao.</title>
        <authorList>
            <person name="Aime M.C."/>
            <person name="Diaz-Valderrama J.R."/>
            <person name="Kijpornyongpan T."/>
            <person name="Phillips-Mora W."/>
        </authorList>
    </citation>
    <scope>NUCLEOTIDE SEQUENCE [LARGE SCALE GENOMIC DNA]</scope>
    <source>
        <strain evidence="2 3">MCA 2952</strain>
    </source>
</reference>
<proteinExistence type="predicted"/>
<dbReference type="InterPro" id="IPR005198">
    <property type="entry name" value="Glyco_hydro_76"/>
</dbReference>
<dbReference type="Gene3D" id="1.50.10.20">
    <property type="match status" value="1"/>
</dbReference>
<accession>A0A0W0F5J5</accession>
<dbReference type="Proteomes" id="UP000054988">
    <property type="component" value="Unassembled WGS sequence"/>
</dbReference>
<gene>
    <name evidence="2" type="ORF">WG66_15782</name>
</gene>
<dbReference type="PANTHER" id="PTHR47791">
    <property type="entry name" value="MEIOTICALLY UP-REGULATED GENE 191 PROTEIN"/>
    <property type="match status" value="1"/>
</dbReference>
<dbReference type="AlphaFoldDB" id="A0A0W0F5J5"/>
<organism evidence="2 3">
    <name type="scientific">Moniliophthora roreri</name>
    <name type="common">Frosty pod rot fungus</name>
    <name type="synonym">Monilia roreri</name>
    <dbReference type="NCBI Taxonomy" id="221103"/>
    <lineage>
        <taxon>Eukaryota</taxon>
        <taxon>Fungi</taxon>
        <taxon>Dikarya</taxon>
        <taxon>Basidiomycota</taxon>
        <taxon>Agaricomycotina</taxon>
        <taxon>Agaricomycetes</taxon>
        <taxon>Agaricomycetidae</taxon>
        <taxon>Agaricales</taxon>
        <taxon>Marasmiineae</taxon>
        <taxon>Marasmiaceae</taxon>
        <taxon>Moniliophthora</taxon>
    </lineage>
</organism>
<feature type="signal peptide" evidence="1">
    <location>
        <begin position="1"/>
        <end position="21"/>
    </location>
</feature>
<dbReference type="SUPFAM" id="SSF48208">
    <property type="entry name" value="Six-hairpin glycosidases"/>
    <property type="match status" value="1"/>
</dbReference>
<dbReference type="Pfam" id="PF03663">
    <property type="entry name" value="Glyco_hydro_76"/>
    <property type="match status" value="1"/>
</dbReference>
<name>A0A0W0F5J5_MONRR</name>
<dbReference type="GO" id="GO:0005975">
    <property type="term" value="P:carbohydrate metabolic process"/>
    <property type="evidence" value="ECO:0007669"/>
    <property type="project" value="InterPro"/>
</dbReference>
<evidence type="ECO:0000313" key="2">
    <source>
        <dbReference type="EMBL" id="KTB31598.1"/>
    </source>
</evidence>
<evidence type="ECO:0000256" key="1">
    <source>
        <dbReference type="SAM" id="SignalP"/>
    </source>
</evidence>
<comment type="caution">
    <text evidence="2">The sequence shown here is derived from an EMBL/GenBank/DDBJ whole genome shotgun (WGS) entry which is preliminary data.</text>
</comment>
<evidence type="ECO:0008006" key="4">
    <source>
        <dbReference type="Google" id="ProtNLM"/>
    </source>
</evidence>
<protein>
    <recommendedName>
        <fullName evidence="4">Glycoside hydrolase family 76 protein</fullName>
    </recommendedName>
</protein>
<dbReference type="PANTHER" id="PTHR47791:SF3">
    <property type="entry name" value="MEIOTICALLY UP-REGULATED GENE 191 PROTEIN"/>
    <property type="match status" value="1"/>
</dbReference>
<evidence type="ECO:0000313" key="3">
    <source>
        <dbReference type="Proteomes" id="UP000054988"/>
    </source>
</evidence>
<dbReference type="eggNOG" id="ENOG502S9QC">
    <property type="taxonomic scope" value="Eukaryota"/>
</dbReference>
<dbReference type="InterPro" id="IPR008928">
    <property type="entry name" value="6-hairpin_glycosidase_sf"/>
</dbReference>